<reference evidence="1 2" key="2">
    <citation type="journal article" date="2016" name="Int. J. Syst. Evol. Microbiol.">
        <title>Lutibacter profundi sp. nov., isolated from a deep-sea hydrothermal system on the Arctic Mid-Ocean Ridge and emended description of the genus Lutibacter.</title>
        <authorList>
            <person name="Le Moine Bauer S."/>
            <person name="Roalkvam I."/>
            <person name="Steen I.H."/>
            <person name="Dahle H."/>
        </authorList>
    </citation>
    <scope>NUCLEOTIDE SEQUENCE [LARGE SCALE GENOMIC DNA]</scope>
    <source>
        <strain evidence="1 2">LP1</strain>
    </source>
</reference>
<gene>
    <name evidence="1" type="ORF">Lupro_07555</name>
</gene>
<keyword evidence="2" id="KW-1185">Reference proteome</keyword>
<dbReference type="Proteomes" id="UP000059672">
    <property type="component" value="Chromosome"/>
</dbReference>
<evidence type="ECO:0000313" key="2">
    <source>
        <dbReference type="Proteomes" id="UP000059672"/>
    </source>
</evidence>
<dbReference type="EMBL" id="CP013355">
    <property type="protein sequence ID" value="AMC11112.1"/>
    <property type="molecule type" value="Genomic_DNA"/>
</dbReference>
<dbReference type="AlphaFoldDB" id="A0A109RNJ8"/>
<dbReference type="RefSeq" id="WP_068208177.1">
    <property type="nucleotide sequence ID" value="NZ_CP013355.1"/>
</dbReference>
<dbReference type="STRING" id="1622118.Lupro_07555"/>
<protein>
    <submittedName>
        <fullName evidence="1">Uncharacterized protein</fullName>
    </submittedName>
</protein>
<proteinExistence type="predicted"/>
<accession>A0A109RNJ8</accession>
<dbReference type="KEGG" id="lut:Lupro_07555"/>
<sequence length="163" mass="19081">MRSVKAICIILLIFPLTLFGQSDTKIIKIPDFLVGNYFSKKDSILRTCFCFDKVGEQISPLKIDKNIKEINYCKILQQKNSDGKSDWKYDLFIKNNDYEIFAEYINIDTINWLMKKYKNNIFVSEKNVKVTNKVIGVNSTYLRSSSNDDFILKVYKIMKTTIE</sequence>
<name>A0A109RNJ8_9FLAO</name>
<reference evidence="2" key="1">
    <citation type="submission" date="2015-12" db="EMBL/GenBank/DDBJ databases">
        <title>Complete genome sequence of Lutibacter profundus strain LP1.</title>
        <authorList>
            <person name="Wissuwa J."/>
            <person name="Le Moine Bauer S."/>
            <person name="Stokke R."/>
            <person name="Dahle H."/>
            <person name="Steen I.H."/>
        </authorList>
    </citation>
    <scope>NUCLEOTIDE SEQUENCE [LARGE SCALE GENOMIC DNA]</scope>
    <source>
        <strain evidence="2">LP1</strain>
    </source>
</reference>
<organism evidence="1 2">
    <name type="scientific">Lutibacter profundi</name>
    <dbReference type="NCBI Taxonomy" id="1622118"/>
    <lineage>
        <taxon>Bacteria</taxon>
        <taxon>Pseudomonadati</taxon>
        <taxon>Bacteroidota</taxon>
        <taxon>Flavobacteriia</taxon>
        <taxon>Flavobacteriales</taxon>
        <taxon>Flavobacteriaceae</taxon>
        <taxon>Lutibacter</taxon>
    </lineage>
</organism>
<evidence type="ECO:0000313" key="1">
    <source>
        <dbReference type="EMBL" id="AMC11112.1"/>
    </source>
</evidence>